<dbReference type="RefSeq" id="WP_206254840.1">
    <property type="nucleotide sequence ID" value="NZ_CP071060.1"/>
</dbReference>
<organism evidence="2 3">
    <name type="scientific">Niveibacterium microcysteis</name>
    <dbReference type="NCBI Taxonomy" id="2811415"/>
    <lineage>
        <taxon>Bacteria</taxon>
        <taxon>Pseudomonadati</taxon>
        <taxon>Pseudomonadota</taxon>
        <taxon>Betaproteobacteria</taxon>
        <taxon>Rhodocyclales</taxon>
        <taxon>Rhodocyclaceae</taxon>
        <taxon>Niveibacterium</taxon>
    </lineage>
</organism>
<keyword evidence="1" id="KW-0732">Signal</keyword>
<dbReference type="Proteomes" id="UP000663570">
    <property type="component" value="Chromosome"/>
</dbReference>
<proteinExistence type="predicted"/>
<evidence type="ECO:0000313" key="2">
    <source>
        <dbReference type="EMBL" id="QSI77382.1"/>
    </source>
</evidence>
<protein>
    <recommendedName>
        <fullName evidence="4">DUF4424 domain-containing protein</fullName>
    </recommendedName>
</protein>
<reference evidence="2 3" key="1">
    <citation type="submission" date="2021-02" db="EMBL/GenBank/DDBJ databases">
        <title>Niveibacterium changnyeongensis HC41.</title>
        <authorList>
            <person name="Kang M."/>
        </authorList>
    </citation>
    <scope>NUCLEOTIDE SEQUENCE [LARGE SCALE GENOMIC DNA]</scope>
    <source>
        <strain evidence="2 3">HC41</strain>
    </source>
</reference>
<name>A0ABX7M6K0_9RHOO</name>
<accession>A0ABX7M6K0</accession>
<evidence type="ECO:0008006" key="4">
    <source>
        <dbReference type="Google" id="ProtNLM"/>
    </source>
</evidence>
<evidence type="ECO:0000313" key="3">
    <source>
        <dbReference type="Proteomes" id="UP000663570"/>
    </source>
</evidence>
<dbReference type="EMBL" id="CP071060">
    <property type="protein sequence ID" value="QSI77382.1"/>
    <property type="molecule type" value="Genomic_DNA"/>
</dbReference>
<feature type="chain" id="PRO_5046719740" description="DUF4424 domain-containing protein" evidence="1">
    <location>
        <begin position="18"/>
        <end position="244"/>
    </location>
</feature>
<sequence length="244" mass="26659">MKRIALALLLSPLVALAEEAPLPATDAPAEKLVVKGVRDPAIMPYADAYKFFSQIDRVEHDKVRMRMQVKSADKSVKASDISIRLVGDNTDIAVPLGEEGDIEVPRSEAALADKAEFVTNQKKDSLQVHLTLTPNLPVAGRVSYADALTSADQARRLVKEIVPWYFRLLISDPNAIRACFERDGGEAALLTGSGSEALAIKGKRQCAVVPLDPKQSDRWQALALSPPYKLEFTHIGWFSDGLPD</sequence>
<keyword evidence="3" id="KW-1185">Reference proteome</keyword>
<evidence type="ECO:0000256" key="1">
    <source>
        <dbReference type="SAM" id="SignalP"/>
    </source>
</evidence>
<gene>
    <name evidence="2" type="ORF">JY500_01630</name>
</gene>
<feature type="signal peptide" evidence="1">
    <location>
        <begin position="1"/>
        <end position="17"/>
    </location>
</feature>